<feature type="non-terminal residue" evidence="2">
    <location>
        <position position="85"/>
    </location>
</feature>
<evidence type="ECO:0000256" key="1">
    <source>
        <dbReference type="SAM" id="MobiDB-lite"/>
    </source>
</evidence>
<proteinExistence type="predicted"/>
<evidence type="ECO:0000313" key="2">
    <source>
        <dbReference type="EMBL" id="JAR95616.1"/>
    </source>
</evidence>
<sequence>MIKPLYDEDYGIQGDQPYINNEFLNTPSNDGDVMDFTGTRGALMANTFTKRNLNAFDTFSDENNKLSDSKNLLSSDPTSTDAEIS</sequence>
<feature type="region of interest" description="Disordered" evidence="1">
    <location>
        <begin position="66"/>
        <end position="85"/>
    </location>
</feature>
<name>A0A170U5U1_TRIIF</name>
<dbReference type="EMBL" id="GEMB01007836">
    <property type="protein sequence ID" value="JAR95616.1"/>
    <property type="molecule type" value="Transcribed_RNA"/>
</dbReference>
<reference evidence="2" key="1">
    <citation type="submission" date="2016-04" db="EMBL/GenBank/DDBJ databases">
        <authorList>
            <person name="Calderon-Fernandez G.M.Sr."/>
        </authorList>
    </citation>
    <scope>NUCLEOTIDE SEQUENCE</scope>
    <source>
        <strain evidence="2">Int1</strain>
        <tissue evidence="2">Integument</tissue>
    </source>
</reference>
<dbReference type="AlphaFoldDB" id="A0A170U5U1"/>
<protein>
    <submittedName>
        <fullName evidence="2">Uncharacterized protein</fullName>
    </submittedName>
</protein>
<organism evidence="2">
    <name type="scientific">Triatoma infestans</name>
    <name type="common">Assassin bug</name>
    <dbReference type="NCBI Taxonomy" id="30076"/>
    <lineage>
        <taxon>Eukaryota</taxon>
        <taxon>Metazoa</taxon>
        <taxon>Ecdysozoa</taxon>
        <taxon>Arthropoda</taxon>
        <taxon>Hexapoda</taxon>
        <taxon>Insecta</taxon>
        <taxon>Pterygota</taxon>
        <taxon>Neoptera</taxon>
        <taxon>Paraneoptera</taxon>
        <taxon>Hemiptera</taxon>
        <taxon>Heteroptera</taxon>
        <taxon>Panheteroptera</taxon>
        <taxon>Cimicomorpha</taxon>
        <taxon>Reduviidae</taxon>
        <taxon>Triatominae</taxon>
        <taxon>Triatoma</taxon>
    </lineage>
</organism>
<accession>A0A170U5U1</accession>
<reference evidence="2" key="2">
    <citation type="journal article" date="2017" name="J. Med. Entomol.">
        <title>Transcriptome Analysis of the Triatoma infestans (Hemiptera: Reduviidae) Integument.</title>
        <authorList>
            <person name="Calderon-Fernandez G.M."/>
            <person name="Moriconi D.E."/>
            <person name="Dulbecco A.B."/>
            <person name="Juarez M.P."/>
        </authorList>
    </citation>
    <scope>NUCLEOTIDE SEQUENCE</scope>
    <source>
        <strain evidence="2">Int1</strain>
        <tissue evidence="2">Integument</tissue>
    </source>
</reference>